<proteinExistence type="inferred from homology"/>
<keyword evidence="10 13" id="KW-0472">Membrane</keyword>
<evidence type="ECO:0000256" key="6">
    <source>
        <dbReference type="ARBA" id="ARBA00022826"/>
    </source>
</evidence>
<feature type="transmembrane region" description="Helical" evidence="13">
    <location>
        <begin position="110"/>
        <end position="128"/>
    </location>
</feature>
<accession>A0ABP8PBE7</accession>
<evidence type="ECO:0000256" key="12">
    <source>
        <dbReference type="ARBA" id="ARBA00034430"/>
    </source>
</evidence>
<keyword evidence="11" id="KW-0407">Ion channel</keyword>
<comment type="similarity">
    <text evidence="2">Belongs to the TMEM175 family.</text>
</comment>
<dbReference type="EMBL" id="BAABFB010000059">
    <property type="protein sequence ID" value="GAA4483982.1"/>
    <property type="molecule type" value="Genomic_DNA"/>
</dbReference>
<evidence type="ECO:0000256" key="1">
    <source>
        <dbReference type="ARBA" id="ARBA00004141"/>
    </source>
</evidence>
<keyword evidence="9" id="KW-0406">Ion transport</keyword>
<sequence>MEAFSDGVFAVAVTLLVFDLKVPDHREGQLLSELARQWPAYAGFFASFLYTAVIWLNHHTAFTRIRHVDRGLHFANLTLLFTTALIPFPTAVLSHALIDGVNSADARTAVALYAGIAAAMCAAWLLLYTTVHRGRDRLVEADIDPGTFAADRWRSIIGIVGYLSAGVVGALVYPAIALAVFVCLPIFYAATSEGALHLFGNSRRGGSTQ</sequence>
<evidence type="ECO:0000256" key="11">
    <source>
        <dbReference type="ARBA" id="ARBA00023303"/>
    </source>
</evidence>
<evidence type="ECO:0000256" key="7">
    <source>
        <dbReference type="ARBA" id="ARBA00022958"/>
    </source>
</evidence>
<evidence type="ECO:0000256" key="10">
    <source>
        <dbReference type="ARBA" id="ARBA00023136"/>
    </source>
</evidence>
<feature type="transmembrane region" description="Helical" evidence="13">
    <location>
        <begin position="38"/>
        <end position="56"/>
    </location>
</feature>
<keyword evidence="5 13" id="KW-0812">Transmembrane</keyword>
<dbReference type="PANTHER" id="PTHR31462">
    <property type="entry name" value="ENDOSOMAL/LYSOSOMAL POTASSIUM CHANNEL TMEM175"/>
    <property type="match status" value="1"/>
</dbReference>
<feature type="transmembrane region" description="Helical" evidence="13">
    <location>
        <begin position="77"/>
        <end position="98"/>
    </location>
</feature>
<evidence type="ECO:0000313" key="14">
    <source>
        <dbReference type="EMBL" id="GAA4483982.1"/>
    </source>
</evidence>
<dbReference type="Pfam" id="PF06736">
    <property type="entry name" value="TMEM175"/>
    <property type="match status" value="1"/>
</dbReference>
<keyword evidence="7" id="KW-0630">Potassium</keyword>
<evidence type="ECO:0000313" key="15">
    <source>
        <dbReference type="Proteomes" id="UP001501183"/>
    </source>
</evidence>
<feature type="transmembrane region" description="Helical" evidence="13">
    <location>
        <begin position="162"/>
        <end position="188"/>
    </location>
</feature>
<keyword evidence="3" id="KW-0813">Transport</keyword>
<dbReference type="PANTHER" id="PTHR31462:SF5">
    <property type="entry name" value="ENDOSOMAL_LYSOSOMAL PROTON CHANNEL TMEM175"/>
    <property type="match status" value="1"/>
</dbReference>
<evidence type="ECO:0000256" key="8">
    <source>
        <dbReference type="ARBA" id="ARBA00022989"/>
    </source>
</evidence>
<dbReference type="InterPro" id="IPR010617">
    <property type="entry name" value="TMEM175-like"/>
</dbReference>
<evidence type="ECO:0000256" key="2">
    <source>
        <dbReference type="ARBA" id="ARBA00006920"/>
    </source>
</evidence>
<keyword evidence="6" id="KW-0631">Potassium channel</keyword>
<comment type="caution">
    <text evidence="14">The sequence shown here is derived from an EMBL/GenBank/DDBJ whole genome shotgun (WGS) entry which is preliminary data.</text>
</comment>
<evidence type="ECO:0000256" key="9">
    <source>
        <dbReference type="ARBA" id="ARBA00023065"/>
    </source>
</evidence>
<gene>
    <name evidence="14" type="ORF">GCM10023094_36330</name>
</gene>
<name>A0ABP8PBE7_9NOCA</name>
<keyword evidence="15" id="KW-1185">Reference proteome</keyword>
<reference evidence="15" key="1">
    <citation type="journal article" date="2019" name="Int. J. Syst. Evol. Microbiol.">
        <title>The Global Catalogue of Microorganisms (GCM) 10K type strain sequencing project: providing services to taxonomists for standard genome sequencing and annotation.</title>
        <authorList>
            <consortium name="The Broad Institute Genomics Platform"/>
            <consortium name="The Broad Institute Genome Sequencing Center for Infectious Disease"/>
            <person name="Wu L."/>
            <person name="Ma J."/>
        </authorList>
    </citation>
    <scope>NUCLEOTIDE SEQUENCE [LARGE SCALE GENOMIC DNA]</scope>
    <source>
        <strain evidence="15">JCM 32206</strain>
    </source>
</reference>
<organism evidence="14 15">
    <name type="scientific">Rhodococcus olei</name>
    <dbReference type="NCBI Taxonomy" id="2161675"/>
    <lineage>
        <taxon>Bacteria</taxon>
        <taxon>Bacillati</taxon>
        <taxon>Actinomycetota</taxon>
        <taxon>Actinomycetes</taxon>
        <taxon>Mycobacteriales</taxon>
        <taxon>Nocardiaceae</taxon>
        <taxon>Rhodococcus</taxon>
    </lineage>
</organism>
<evidence type="ECO:0000256" key="5">
    <source>
        <dbReference type="ARBA" id="ARBA00022692"/>
    </source>
</evidence>
<dbReference type="Proteomes" id="UP001501183">
    <property type="component" value="Unassembled WGS sequence"/>
</dbReference>
<keyword evidence="4" id="KW-0633">Potassium transport</keyword>
<keyword evidence="8 13" id="KW-1133">Transmembrane helix</keyword>
<evidence type="ECO:0000256" key="4">
    <source>
        <dbReference type="ARBA" id="ARBA00022538"/>
    </source>
</evidence>
<evidence type="ECO:0000256" key="3">
    <source>
        <dbReference type="ARBA" id="ARBA00022448"/>
    </source>
</evidence>
<evidence type="ECO:0000256" key="13">
    <source>
        <dbReference type="SAM" id="Phobius"/>
    </source>
</evidence>
<comment type="subcellular location">
    <subcellularLocation>
        <location evidence="1">Membrane</location>
        <topology evidence="1">Multi-pass membrane protein</topology>
    </subcellularLocation>
</comment>
<protein>
    <submittedName>
        <fullName evidence="14">TMEM175 family protein</fullName>
    </submittedName>
</protein>
<comment type="catalytic activity">
    <reaction evidence="12">
        <text>K(+)(in) = K(+)(out)</text>
        <dbReference type="Rhea" id="RHEA:29463"/>
        <dbReference type="ChEBI" id="CHEBI:29103"/>
    </reaction>
</comment>